<evidence type="ECO:0000313" key="4">
    <source>
        <dbReference type="Proteomes" id="UP000242287"/>
    </source>
</evidence>
<reference evidence="3 4" key="1">
    <citation type="submission" date="2014-02" db="EMBL/GenBank/DDBJ databases">
        <title>Transposable element dynamics among asymbiotic and ectomycorrhizal Amanita fungi.</title>
        <authorList>
            <consortium name="DOE Joint Genome Institute"/>
            <person name="Hess J."/>
            <person name="Skrede I."/>
            <person name="Wolfe B."/>
            <person name="LaButti K."/>
            <person name="Ohm R.A."/>
            <person name="Grigoriev I.V."/>
            <person name="Pringle A."/>
        </authorList>
    </citation>
    <scope>NUCLEOTIDE SEQUENCE [LARGE SCALE GENOMIC DNA]</scope>
    <source>
        <strain evidence="3 4">SKay4041</strain>
    </source>
</reference>
<keyword evidence="2" id="KW-0472">Membrane</keyword>
<feature type="compositionally biased region" description="Basic and acidic residues" evidence="1">
    <location>
        <begin position="375"/>
        <end position="390"/>
    </location>
</feature>
<feature type="compositionally biased region" description="Low complexity" evidence="1">
    <location>
        <begin position="337"/>
        <end position="354"/>
    </location>
</feature>
<name>A0A2A9N7E7_9AGAR</name>
<sequence length="968" mass="99881">MPSFDAATPQLHQDVMTGPLQLPNDQWDTLTSFLKHPLCSFSNTIDPSLKNPPSFLRGLRIDQVTCIDDISLTDNVGSHHQDNDVSSAAKIAAVSVTQATDDTKDQDPISRVAHSLFVRSESASVTQGAAPQEETSSHWLRTHTTAMDEQGMSPSRQSRTASDLEARGVVLSPSKGSEESASCAQCHNFKRSLHHPRRTWVTRKWPVFKPIEKRKGNQDGAGPDEPDVNGAHGNDNDNAQQIPSSGDKPVDHVVTVQGGTETNAEHSSAKTEPANPNNQATQKIVRTSPGNSQPTPTNQGNQPTSSVNSNTNQPMPQTGGQNSGATNGNKQTDRGDSGQNSNNNGQGSNNDLSGPLLGNDGGSDKHTDSGGSGRSDSKSENSGKKIDAAEPTKTTGGGKKDNDQNEATAASGPPQPTGNTKDGGPSNGTSSDKGVKIVDNGNKSSDDQPGKSDQDGNSSTKPGKDDGSDSPGKPNGDLPDTTTVSPPKANGSKDNPPGTSGKVTQNGDNAGNKGDKDHNGANGEDKDKDNNGANGKDKDKDKDEASGNGNGNSNGNSGNGSGTNSGGNNNGNAGGNGNGNGSEGGSNGSEDGNDNGNGSGNGTGNGGGDNNGNGDGDSSGNGSGDNNGNGSNGGNGDGGNEGNNGNNGGSSNHGTEGTIDIPSCRVANNNAIVHTQPGKTTHSGKTPWQETSTSVSTSSMSGADNRYLTSITPEAQSVSGSLSTFTTLQTMVTTIVSGGVTSVATTVQTITGTTIEPSSTHIVQNNNTGAIAGATVGAVLFALATIFTIFFCLRRKRRERRLVGRNYGATATPTPWHEESATREIDTSPHIAITMTRTTETCAASTTPDIQTLTSSISSLYLDENGPRLLSSNHFRMSTATTSTRSSDDPYRLSYIPDIVVSTPPSSTGESATLIGRDARDARDPFADPEPATLPNPFADPTPDNSTSIEYRNSKTSSFRSIQYGVAV</sequence>
<feature type="compositionally biased region" description="Low complexity" evidence="1">
    <location>
        <begin position="691"/>
        <end position="701"/>
    </location>
</feature>
<organism evidence="3 4">
    <name type="scientific">Amanita thiersii Skay4041</name>
    <dbReference type="NCBI Taxonomy" id="703135"/>
    <lineage>
        <taxon>Eukaryota</taxon>
        <taxon>Fungi</taxon>
        <taxon>Dikarya</taxon>
        <taxon>Basidiomycota</taxon>
        <taxon>Agaricomycotina</taxon>
        <taxon>Agaricomycetes</taxon>
        <taxon>Agaricomycetidae</taxon>
        <taxon>Agaricales</taxon>
        <taxon>Pluteineae</taxon>
        <taxon>Amanitaceae</taxon>
        <taxon>Amanita</taxon>
    </lineage>
</organism>
<proteinExistence type="predicted"/>
<keyword evidence="4" id="KW-1185">Reference proteome</keyword>
<dbReference type="Proteomes" id="UP000242287">
    <property type="component" value="Unassembled WGS sequence"/>
</dbReference>
<feature type="region of interest" description="Disordered" evidence="1">
    <location>
        <begin position="210"/>
        <end position="661"/>
    </location>
</feature>
<feature type="compositionally biased region" description="Basic and acidic residues" evidence="1">
    <location>
        <begin position="444"/>
        <end position="454"/>
    </location>
</feature>
<feature type="compositionally biased region" description="Polar residues" evidence="1">
    <location>
        <begin position="675"/>
        <end position="690"/>
    </location>
</feature>
<evidence type="ECO:0000313" key="3">
    <source>
        <dbReference type="EMBL" id="PFH45358.1"/>
    </source>
</evidence>
<feature type="region of interest" description="Disordered" evidence="1">
    <location>
        <begin position="903"/>
        <end position="947"/>
    </location>
</feature>
<feature type="compositionally biased region" description="Polar residues" evidence="1">
    <location>
        <begin position="274"/>
        <end position="330"/>
    </location>
</feature>
<feature type="compositionally biased region" description="Polar residues" evidence="1">
    <location>
        <begin position="497"/>
        <end position="509"/>
    </location>
</feature>
<feature type="compositionally biased region" description="Gly residues" evidence="1">
    <location>
        <begin position="595"/>
        <end position="648"/>
    </location>
</feature>
<feature type="compositionally biased region" description="Basic and acidic residues" evidence="1">
    <location>
        <begin position="513"/>
        <end position="545"/>
    </location>
</feature>
<accession>A0A2A9N7E7</accession>
<feature type="compositionally biased region" description="Basic and acidic residues" evidence="1">
    <location>
        <begin position="917"/>
        <end position="926"/>
    </location>
</feature>
<feature type="compositionally biased region" description="Low complexity" evidence="1">
    <location>
        <begin position="649"/>
        <end position="658"/>
    </location>
</feature>
<keyword evidence="2" id="KW-1133">Transmembrane helix</keyword>
<feature type="compositionally biased region" description="Gly residues" evidence="1">
    <location>
        <begin position="548"/>
        <end position="587"/>
    </location>
</feature>
<dbReference type="EMBL" id="KZ302422">
    <property type="protein sequence ID" value="PFH45358.1"/>
    <property type="molecule type" value="Genomic_DNA"/>
</dbReference>
<dbReference type="STRING" id="703135.A0A2A9N7E7"/>
<dbReference type="AlphaFoldDB" id="A0A2A9N7E7"/>
<gene>
    <name evidence="3" type="ORF">AMATHDRAFT_51697</name>
</gene>
<evidence type="ECO:0000256" key="1">
    <source>
        <dbReference type="SAM" id="MobiDB-lite"/>
    </source>
</evidence>
<feature type="region of interest" description="Disordered" evidence="1">
    <location>
        <begin position="675"/>
        <end position="702"/>
    </location>
</feature>
<keyword evidence="2" id="KW-0812">Transmembrane</keyword>
<protein>
    <submittedName>
        <fullName evidence="3">Uncharacterized protein</fullName>
    </submittedName>
</protein>
<feature type="transmembrane region" description="Helical" evidence="2">
    <location>
        <begin position="770"/>
        <end position="793"/>
    </location>
</feature>
<evidence type="ECO:0000256" key="2">
    <source>
        <dbReference type="SAM" id="Phobius"/>
    </source>
</evidence>